<evidence type="ECO:0000313" key="1">
    <source>
        <dbReference type="EMBL" id="GAC96945.1"/>
    </source>
</evidence>
<dbReference type="Proteomes" id="UP000014071">
    <property type="component" value="Unassembled WGS sequence"/>
</dbReference>
<dbReference type="OrthoDB" id="2541304at2759"/>
<dbReference type="EMBL" id="DF238808">
    <property type="protein sequence ID" value="GAC96945.1"/>
    <property type="molecule type" value="Genomic_DNA"/>
</dbReference>
<protein>
    <submittedName>
        <fullName evidence="1">Potassium ion channel Yvc1</fullName>
    </submittedName>
</protein>
<organism evidence="1 2">
    <name type="scientific">Pseudozyma hubeiensis (strain SY62)</name>
    <name type="common">Yeast</name>
    <dbReference type="NCBI Taxonomy" id="1305764"/>
    <lineage>
        <taxon>Eukaryota</taxon>
        <taxon>Fungi</taxon>
        <taxon>Dikarya</taxon>
        <taxon>Basidiomycota</taxon>
        <taxon>Ustilaginomycotina</taxon>
        <taxon>Ustilaginomycetes</taxon>
        <taxon>Ustilaginales</taxon>
        <taxon>Ustilaginaceae</taxon>
        <taxon>Pseudozyma</taxon>
    </lineage>
</organism>
<gene>
    <name evidence="1" type="ORF">PHSY_004529</name>
</gene>
<dbReference type="GeneID" id="24109811"/>
<dbReference type="RefSeq" id="XP_012190532.1">
    <property type="nucleotide sequence ID" value="XM_012335142.1"/>
</dbReference>
<dbReference type="eggNOG" id="ENOG502RE9Z">
    <property type="taxonomic scope" value="Eukaryota"/>
</dbReference>
<sequence length="114" mass="12245">MAGWDMGSRNLNYDTLCGSGPSKTPVHVCFASDSDVTVIAQHTNFHGFHDNSGTSFVMFQSDKSETAGMYQNGAWIVNVNFTGPDACAAYDIQNINGQEIKNGIYCSGQPAISL</sequence>
<keyword evidence="2" id="KW-1185">Reference proteome</keyword>
<name>R9PFT6_PSEHS</name>
<dbReference type="HOGENOM" id="CLU_1876989_0_0_1"/>
<proteinExistence type="predicted"/>
<dbReference type="AlphaFoldDB" id="R9PFT6"/>
<accession>R9PFT6</accession>
<reference evidence="2" key="1">
    <citation type="journal article" date="2013" name="Genome Announc.">
        <title>Draft genome sequence of the basidiomycetous yeast-like fungus Pseudozyma hubeiensis SY62, which produces an abundant amount of the biosurfactant mannosylerythritol lipids.</title>
        <authorList>
            <person name="Konishi M."/>
            <person name="Hatada Y."/>
            <person name="Horiuchi J."/>
        </authorList>
    </citation>
    <scope>NUCLEOTIDE SEQUENCE [LARGE SCALE GENOMIC DNA]</scope>
    <source>
        <strain evidence="2">SY62</strain>
    </source>
</reference>
<evidence type="ECO:0000313" key="2">
    <source>
        <dbReference type="Proteomes" id="UP000014071"/>
    </source>
</evidence>